<dbReference type="InterPro" id="IPR010727">
    <property type="entry name" value="DUF1302"/>
</dbReference>
<gene>
    <name evidence="2" type="ORF">ATO7_03725</name>
</gene>
<keyword evidence="1" id="KW-0732">Signal</keyword>
<dbReference type="EMBL" id="AQQV01000001">
    <property type="protein sequence ID" value="ORE88954.1"/>
    <property type="molecule type" value="Genomic_DNA"/>
</dbReference>
<dbReference type="Proteomes" id="UP000192342">
    <property type="component" value="Unassembled WGS sequence"/>
</dbReference>
<dbReference type="RefSeq" id="WP_083559648.1">
    <property type="nucleotide sequence ID" value="NZ_AQQV01000001.1"/>
</dbReference>
<reference evidence="2 3" key="1">
    <citation type="submission" date="2013-04" db="EMBL/GenBank/DDBJ databases">
        <title>Oceanococcus atlanticus 22II-S10r2 Genome Sequencing.</title>
        <authorList>
            <person name="Lai Q."/>
            <person name="Li G."/>
            <person name="Shao Z."/>
        </authorList>
    </citation>
    <scope>NUCLEOTIDE SEQUENCE [LARGE SCALE GENOMIC DNA]</scope>
    <source>
        <strain evidence="2 3">22II-S10r2</strain>
    </source>
</reference>
<comment type="caution">
    <text evidence="2">The sequence shown here is derived from an EMBL/GenBank/DDBJ whole genome shotgun (WGS) entry which is preliminary data.</text>
</comment>
<feature type="signal peptide" evidence="1">
    <location>
        <begin position="1"/>
        <end position="32"/>
    </location>
</feature>
<evidence type="ECO:0000256" key="1">
    <source>
        <dbReference type="SAM" id="SignalP"/>
    </source>
</evidence>
<evidence type="ECO:0008006" key="4">
    <source>
        <dbReference type="Google" id="ProtNLM"/>
    </source>
</evidence>
<evidence type="ECO:0000313" key="3">
    <source>
        <dbReference type="Proteomes" id="UP000192342"/>
    </source>
</evidence>
<dbReference type="AlphaFoldDB" id="A0A1Y1SH08"/>
<name>A0A1Y1SH08_9GAMM</name>
<feature type="chain" id="PRO_5011988032" description="DUF1302 family protein" evidence="1">
    <location>
        <begin position="33"/>
        <end position="889"/>
    </location>
</feature>
<accession>A0A1Y1SH08</accession>
<dbReference type="Pfam" id="PF06980">
    <property type="entry name" value="DUF1302"/>
    <property type="match status" value="1"/>
</dbReference>
<protein>
    <recommendedName>
        <fullName evidence="4">DUF1302 family protein</fullName>
    </recommendedName>
</protein>
<dbReference type="OrthoDB" id="7000272at2"/>
<dbReference type="STRING" id="1317117.ATO7_03725"/>
<organism evidence="2 3">
    <name type="scientific">Oceanococcus atlanticus</name>
    <dbReference type="NCBI Taxonomy" id="1317117"/>
    <lineage>
        <taxon>Bacteria</taxon>
        <taxon>Pseudomonadati</taxon>
        <taxon>Pseudomonadota</taxon>
        <taxon>Gammaproteobacteria</taxon>
        <taxon>Chromatiales</taxon>
        <taxon>Oceanococcaceae</taxon>
        <taxon>Oceanococcus</taxon>
    </lineage>
</organism>
<keyword evidence="3" id="KW-1185">Reference proteome</keyword>
<proteinExistence type="predicted"/>
<evidence type="ECO:0000313" key="2">
    <source>
        <dbReference type="EMBL" id="ORE88954.1"/>
    </source>
</evidence>
<sequence length="889" mass="95924">MQMSNAPLAMRQWGRAALFAVLAVGPLGAAHAVQFEVDIGDGLSGVLNTSATLGAAWRMQNRASDLLGKANQLPSLCGTRFVAARGEEVNFHSCQGINQNDILPAQALSGIADDIGQGPLDGIGGIGQFSPNFDDGNWNYDRYDMVQAPFKVTQDLSLTYNDYGFFGRWLYFYDFVNNDFDEYHPNRLRPGDPGLEPPAIAGLPISSNTYGGAPGPHYSKRSDSAVLEQIGSDFQLMDAYFYGYFPFIGDRELSVKVGRQSISWGESTILVINSLNQANPVNANNLFRTGFVPEEVFTPVGMIYASTGLTDNLSIEAYYQYEWETVVAQAPGGFYSTVDSGTENAGGNTASISFGGPAEDPTRVGSPLNNPLSALTDSSTTILRRPDNTPSDSGQFGVAFKYYASDFNNGTDFGFYFMNYHSKLPYASFWGSDLSCARTHPNDGANGEPTGANLGVDAVNLPTLLLACPNLPLAEQILAGQGALIPLDALGLDNLLLDPVGGVIQNLTGSVLGPITNVTQQLGLPVDLSNGLQLIGTGPVTDAVPLDEVEFGLEYPENLKVYGMSFNTTAGDLSFQGEIAYRPNMPVQVDLEDLTFAALGPTLTSCHRAVHPDYAGATCADPTGLLSQSGPNTFNLIPATGSTTGNGGDAPSVQRSFPSYITSYRGVTVGENDPGGYIRGWEHVKSLQYNLGATYILGKTANPIGADQVILFFEVGANQILNPPERWLYQIDAPGTHRHASAGVVDTDTVDPADTSLSPQQIRQDHPGCLTGICVAGTDGLRFNPQQETNKYASDFSWGYRIISLLRYESIAPGISLQPFIILAHDVEGISPGPGENFVEGRKNFSINFEIRYKNNWAFFPGYTWWTGGGSQNLMRDRDQAQFYVRYQF</sequence>